<dbReference type="PANTHER" id="PTHR33121">
    <property type="entry name" value="CYCLIC DI-GMP PHOSPHODIESTERASE PDEF"/>
    <property type="match status" value="1"/>
</dbReference>
<organism evidence="4 5">
    <name type="scientific">Hydrogenophaga atypica</name>
    <dbReference type="NCBI Taxonomy" id="249409"/>
    <lineage>
        <taxon>Bacteria</taxon>
        <taxon>Pseudomonadati</taxon>
        <taxon>Pseudomonadota</taxon>
        <taxon>Betaproteobacteria</taxon>
        <taxon>Burkholderiales</taxon>
        <taxon>Comamonadaceae</taxon>
        <taxon>Hydrogenophaga</taxon>
    </lineage>
</organism>
<dbReference type="EMBL" id="JBHTCA010000009">
    <property type="protein sequence ID" value="MFC7409902.1"/>
    <property type="molecule type" value="Genomic_DNA"/>
</dbReference>
<dbReference type="InterPro" id="IPR035919">
    <property type="entry name" value="EAL_sf"/>
</dbReference>
<dbReference type="InterPro" id="IPR011006">
    <property type="entry name" value="CheY-like_superfamily"/>
</dbReference>
<evidence type="ECO:0000259" key="2">
    <source>
        <dbReference type="PROSITE" id="PS50110"/>
    </source>
</evidence>
<dbReference type="CDD" id="cd01948">
    <property type="entry name" value="EAL"/>
    <property type="match status" value="1"/>
</dbReference>
<dbReference type="Pfam" id="PF00563">
    <property type="entry name" value="EAL"/>
    <property type="match status" value="1"/>
</dbReference>
<dbReference type="Gene3D" id="3.30.70.270">
    <property type="match status" value="1"/>
</dbReference>
<accession>A0ABW2QLK2</accession>
<dbReference type="Pfam" id="PF00990">
    <property type="entry name" value="GGDEF"/>
    <property type="match status" value="1"/>
</dbReference>
<protein>
    <submittedName>
        <fullName evidence="4">EAL domain-containing protein</fullName>
    </submittedName>
</protein>
<keyword evidence="5" id="KW-1185">Reference proteome</keyword>
<dbReference type="InterPro" id="IPR001789">
    <property type="entry name" value="Sig_transdc_resp-reg_receiver"/>
</dbReference>
<dbReference type="SUPFAM" id="SSF141868">
    <property type="entry name" value="EAL domain-like"/>
    <property type="match status" value="1"/>
</dbReference>
<comment type="caution">
    <text evidence="4">The sequence shown here is derived from an EMBL/GenBank/DDBJ whole genome shotgun (WGS) entry which is preliminary data.</text>
</comment>
<evidence type="ECO:0000313" key="5">
    <source>
        <dbReference type="Proteomes" id="UP001596501"/>
    </source>
</evidence>
<evidence type="ECO:0000313" key="4">
    <source>
        <dbReference type="EMBL" id="MFC7409902.1"/>
    </source>
</evidence>
<keyword evidence="1" id="KW-0597">Phosphoprotein</keyword>
<feature type="modified residue" description="4-aspartylphosphate" evidence="1">
    <location>
        <position position="100"/>
    </location>
</feature>
<dbReference type="PROSITE" id="PS50110">
    <property type="entry name" value="RESPONSE_REGULATORY"/>
    <property type="match status" value="1"/>
</dbReference>
<dbReference type="InterPro" id="IPR043128">
    <property type="entry name" value="Rev_trsase/Diguanyl_cyclase"/>
</dbReference>
<evidence type="ECO:0000259" key="3">
    <source>
        <dbReference type="PROSITE" id="PS50883"/>
    </source>
</evidence>
<dbReference type="Proteomes" id="UP001596501">
    <property type="component" value="Unassembled WGS sequence"/>
</dbReference>
<dbReference type="InterPro" id="IPR050706">
    <property type="entry name" value="Cyclic-di-GMP_PDE-like"/>
</dbReference>
<dbReference type="Gene3D" id="3.40.50.2300">
    <property type="match status" value="1"/>
</dbReference>
<dbReference type="PANTHER" id="PTHR33121:SF70">
    <property type="entry name" value="SIGNALING PROTEIN YKOW"/>
    <property type="match status" value="1"/>
</dbReference>
<dbReference type="SMART" id="SM00267">
    <property type="entry name" value="GGDEF"/>
    <property type="match status" value="1"/>
</dbReference>
<evidence type="ECO:0000256" key="1">
    <source>
        <dbReference type="PROSITE-ProRule" id="PRU00169"/>
    </source>
</evidence>
<dbReference type="Gene3D" id="3.20.20.450">
    <property type="entry name" value="EAL domain"/>
    <property type="match status" value="1"/>
</dbReference>
<reference evidence="5" key="1">
    <citation type="journal article" date="2019" name="Int. J. Syst. Evol. Microbiol.">
        <title>The Global Catalogue of Microorganisms (GCM) 10K type strain sequencing project: providing services to taxonomists for standard genome sequencing and annotation.</title>
        <authorList>
            <consortium name="The Broad Institute Genomics Platform"/>
            <consortium name="The Broad Institute Genome Sequencing Center for Infectious Disease"/>
            <person name="Wu L."/>
            <person name="Ma J."/>
        </authorList>
    </citation>
    <scope>NUCLEOTIDE SEQUENCE [LARGE SCALE GENOMIC DNA]</scope>
    <source>
        <strain evidence="5">CGMCC 1.12371</strain>
    </source>
</reference>
<dbReference type="SUPFAM" id="SSF55073">
    <property type="entry name" value="Nucleotide cyclase"/>
    <property type="match status" value="1"/>
</dbReference>
<proteinExistence type="predicted"/>
<dbReference type="Pfam" id="PF11849">
    <property type="entry name" value="DUF3369"/>
    <property type="match status" value="1"/>
</dbReference>
<feature type="domain" description="EAL" evidence="3">
    <location>
        <begin position="491"/>
        <end position="742"/>
    </location>
</feature>
<gene>
    <name evidence="4" type="ORF">ACFQPB_13610</name>
</gene>
<dbReference type="RefSeq" id="WP_382224185.1">
    <property type="nucleotide sequence ID" value="NZ_JBHTCA010000009.1"/>
</dbReference>
<dbReference type="SMART" id="SM00052">
    <property type="entry name" value="EAL"/>
    <property type="match status" value="1"/>
</dbReference>
<feature type="domain" description="Response regulatory" evidence="2">
    <location>
        <begin position="45"/>
        <end position="169"/>
    </location>
</feature>
<dbReference type="SMART" id="SM00448">
    <property type="entry name" value="REC"/>
    <property type="match status" value="1"/>
</dbReference>
<dbReference type="InterPro" id="IPR029787">
    <property type="entry name" value="Nucleotide_cyclase"/>
</dbReference>
<dbReference type="InterPro" id="IPR021800">
    <property type="entry name" value="DUF3369"/>
</dbReference>
<dbReference type="InterPro" id="IPR000160">
    <property type="entry name" value="GGDEF_dom"/>
</dbReference>
<dbReference type="SUPFAM" id="SSF52172">
    <property type="entry name" value="CheY-like"/>
    <property type="match status" value="1"/>
</dbReference>
<name>A0ABW2QLK2_9BURK</name>
<sequence length="747" mass="81876">MPSIDVGPEGADPSHEAQADGDDILLFEDETVTVKSLSAGRTPWRVLVVDDEEDVFRATAFSLRDVDIDDRPLELLQARSARQALETVAHEPNIAVVLLDVVMESEDAGLKVVERIRAMPGREALRIILRTGQPGYAPELDIIRRYDINDYKTKGELSQVRLVTSLTVAVRGYHQLVKLQAHQRGLEKVVAASGTLVTQRHSMQSFAEGVLTQICDISECLPQGAVVLRGRDTGQRDGHVVAAAGVYRDLVGQTLDRLPAPLKQCLGLDFGRSVTTVAGFEAVRIHSVSGDDLVVLLTAQGPLDDVARHMLEVFAYNISLGLDNVQVFQDMEHLAHHDVETGLPNRAGFRRGLQPLGGLFAQVQIDELEDIRGTLGEAVTSQLIAEVGHRLARELGHEARVARVNGDRIALALPPGDLGMARERVLAVLARPVAVAGLELQLPMGVGWSVGGDSVTQAIDEAGLVVSRLPGGRQLRSGRWTEALGNEVRSRVRLLSDLQDALAENRIEMWLQPQVRLSDGQAIGAEALVRWRRRDGSLVMPAEFIPMAEQTGAIRDLGERVTAQAVQTLASWPQSSLRISVNVSMRQLEESSFADWLVALCETHDVPFRRLRLEITETAFTLEHSQVQDSLEALIGHGFELAIDDFGTGHSSLGRLFELRFQELKIDQSLVSGLEHDERARKLAAMIVELGRDFGVEVLAEGVETEAQLNHLRDIGCHLGQGWLYSKALPLTEFSQRYCATIQGQGV</sequence>
<dbReference type="PROSITE" id="PS50883">
    <property type="entry name" value="EAL"/>
    <property type="match status" value="1"/>
</dbReference>
<dbReference type="InterPro" id="IPR001633">
    <property type="entry name" value="EAL_dom"/>
</dbReference>